<feature type="region of interest" description="Disordered" evidence="1">
    <location>
        <begin position="1"/>
        <end position="23"/>
    </location>
</feature>
<proteinExistence type="predicted"/>
<name>A0A068XUM2_ECHMU</name>
<organism evidence="2 3">
    <name type="scientific">Echinococcus multilocularis</name>
    <name type="common">Fox tapeworm</name>
    <dbReference type="NCBI Taxonomy" id="6211"/>
    <lineage>
        <taxon>Eukaryota</taxon>
        <taxon>Metazoa</taxon>
        <taxon>Spiralia</taxon>
        <taxon>Lophotrochozoa</taxon>
        <taxon>Platyhelminthes</taxon>
        <taxon>Cestoda</taxon>
        <taxon>Eucestoda</taxon>
        <taxon>Cyclophyllidea</taxon>
        <taxon>Taeniidae</taxon>
        <taxon>Echinococcus</taxon>
    </lineage>
</organism>
<protein>
    <submittedName>
        <fullName evidence="2">Uncharacterized protein</fullName>
    </submittedName>
</protein>
<feature type="compositionally biased region" description="Basic residues" evidence="1">
    <location>
        <begin position="1"/>
        <end position="11"/>
    </location>
</feature>
<dbReference type="AlphaFoldDB" id="A0A068XUM2"/>
<gene>
    <name evidence="2" type="ORF">EmuJ_001187200</name>
</gene>
<evidence type="ECO:0000313" key="3">
    <source>
        <dbReference type="Proteomes" id="UP000017246"/>
    </source>
</evidence>
<sequence length="92" mass="10159">MPVHPARHKGANSKSKSGFSPIPRAKPLSYYACFFRLNIPSILRFTESGAAGNWQDRLLLLANLIRQSQSTLSCTIPPPKSTVPLIDIETHT</sequence>
<keyword evidence="3" id="KW-1185">Reference proteome</keyword>
<reference evidence="2" key="2">
    <citation type="submission" date="2015-11" db="EMBL/GenBank/DDBJ databases">
        <authorList>
            <person name="Zhang Y."/>
            <person name="Guo Z."/>
        </authorList>
    </citation>
    <scope>NUCLEOTIDE SEQUENCE</scope>
</reference>
<reference evidence="2" key="1">
    <citation type="journal article" date="2013" name="Nature">
        <title>The genomes of four tapeworm species reveal adaptations to parasitism.</title>
        <authorList>
            <person name="Tsai I.J."/>
            <person name="Zarowiecki M."/>
            <person name="Holroyd N."/>
            <person name="Garciarrubio A."/>
            <person name="Sanchez-Flores A."/>
            <person name="Brooks K.L."/>
            <person name="Tracey A."/>
            <person name="Bobes R.J."/>
            <person name="Fragoso G."/>
            <person name="Sciutto E."/>
            <person name="Aslett M."/>
            <person name="Beasley H."/>
            <person name="Bennett H.M."/>
            <person name="Cai J."/>
            <person name="Camicia F."/>
            <person name="Clark R."/>
            <person name="Cucher M."/>
            <person name="De Silva N."/>
            <person name="Day T.A."/>
            <person name="Deplazes P."/>
            <person name="Estrada K."/>
            <person name="Fernandez C."/>
            <person name="Holland P.W."/>
            <person name="Hou J."/>
            <person name="Hu S."/>
            <person name="Huckvale T."/>
            <person name="Hung S.S."/>
            <person name="Kamenetzky L."/>
            <person name="Keane J.A."/>
            <person name="Kiss F."/>
            <person name="Koziol U."/>
            <person name="Lambert O."/>
            <person name="Liu K."/>
            <person name="Luo X."/>
            <person name="Luo Y."/>
            <person name="Macchiaroli N."/>
            <person name="Nichol S."/>
            <person name="Paps J."/>
            <person name="Parkinson J."/>
            <person name="Pouchkina-Stantcheva N."/>
            <person name="Riddiford N."/>
            <person name="Rosenzvit M."/>
            <person name="Salinas G."/>
            <person name="Wasmuth J.D."/>
            <person name="Zamanian M."/>
            <person name="Zheng Y."/>
            <person name="Cai X."/>
            <person name="Soberon X."/>
            <person name="Olson P.D."/>
            <person name="Laclette J.P."/>
            <person name="Brehm K."/>
            <person name="Berriman M."/>
            <person name="Garciarrubio A."/>
            <person name="Bobes R.J."/>
            <person name="Fragoso G."/>
            <person name="Sanchez-Flores A."/>
            <person name="Estrada K."/>
            <person name="Cevallos M.A."/>
            <person name="Morett E."/>
            <person name="Gonzalez V."/>
            <person name="Portillo T."/>
            <person name="Ochoa-Leyva A."/>
            <person name="Jose M.V."/>
            <person name="Sciutto E."/>
            <person name="Landa A."/>
            <person name="Jimenez L."/>
            <person name="Valdes V."/>
            <person name="Carrero J.C."/>
            <person name="Larralde C."/>
            <person name="Morales-Montor J."/>
            <person name="Limon-Lason J."/>
            <person name="Soberon X."/>
            <person name="Laclette J.P."/>
        </authorList>
    </citation>
    <scope>NUCLEOTIDE SEQUENCE [LARGE SCALE GENOMIC DNA]</scope>
</reference>
<evidence type="ECO:0000313" key="2">
    <source>
        <dbReference type="EMBL" id="CDS35915.1"/>
    </source>
</evidence>
<accession>A0A068XUM2</accession>
<dbReference type="Proteomes" id="UP000017246">
    <property type="component" value="Unassembled WGS sequence"/>
</dbReference>
<evidence type="ECO:0000256" key="1">
    <source>
        <dbReference type="SAM" id="MobiDB-lite"/>
    </source>
</evidence>
<dbReference type="EMBL" id="LN902841">
    <property type="protein sequence ID" value="CDS35915.1"/>
    <property type="molecule type" value="Genomic_DNA"/>
</dbReference>